<dbReference type="OrthoDB" id="9814966at2"/>
<gene>
    <name evidence="3" type="ORF">FOY51_23415</name>
</gene>
<evidence type="ECO:0000259" key="2">
    <source>
        <dbReference type="Pfam" id="PF12697"/>
    </source>
</evidence>
<dbReference type="SUPFAM" id="SSF53474">
    <property type="entry name" value="alpha/beta-Hydrolases"/>
    <property type="match status" value="1"/>
</dbReference>
<dbReference type="GO" id="GO:0016787">
    <property type="term" value="F:hydrolase activity"/>
    <property type="evidence" value="ECO:0007669"/>
    <property type="project" value="UniProtKB-KW"/>
</dbReference>
<comment type="caution">
    <text evidence="3">The sequence shown here is derived from an EMBL/GenBank/DDBJ whole genome shotgun (WGS) entry which is preliminary data.</text>
</comment>
<dbReference type="Proteomes" id="UP000322244">
    <property type="component" value="Unassembled WGS sequence"/>
</dbReference>
<sequence length="261" mass="28619">MSTQPTIVLVHGFWGGAAHWAKAIVELRKRGYGSLFAVENPLTSLADDAARTQQMIKQVDGPVLLVGHSYGGAVITEAGDLPNVVGLVYIAAFAPDAGESPGQISQEMPPAAFDNIKPDSDGYLWVEQDKFHESFCQDLTADEALVMAVTQKAPLGSTFGDNVTAPAWKNKPTWYQVSTDDRMIHPDNERRMAQRMSPRHTIELAASHASLASQPDAVVDLIDRAVADLGWFFASTARTRLRPASPNHREQPRQLPTRQHR</sequence>
<accession>A0A5A7S478</accession>
<keyword evidence="3" id="KW-0378">Hydrolase</keyword>
<dbReference type="InterPro" id="IPR052897">
    <property type="entry name" value="Sec-Metab_Biosynth_Hydrolase"/>
</dbReference>
<dbReference type="InterPro" id="IPR000073">
    <property type="entry name" value="AB_hydrolase_1"/>
</dbReference>
<evidence type="ECO:0000313" key="3">
    <source>
        <dbReference type="EMBL" id="KAA0018984.1"/>
    </source>
</evidence>
<evidence type="ECO:0000313" key="4">
    <source>
        <dbReference type="Proteomes" id="UP000322244"/>
    </source>
</evidence>
<feature type="region of interest" description="Disordered" evidence="1">
    <location>
        <begin position="241"/>
        <end position="261"/>
    </location>
</feature>
<protein>
    <submittedName>
        <fullName evidence="3">Alpha/beta hydrolase</fullName>
    </submittedName>
</protein>
<organism evidence="3 4">
    <name type="scientific">Antrihabitans cavernicola</name>
    <dbReference type="NCBI Taxonomy" id="2495913"/>
    <lineage>
        <taxon>Bacteria</taxon>
        <taxon>Bacillati</taxon>
        <taxon>Actinomycetota</taxon>
        <taxon>Actinomycetes</taxon>
        <taxon>Mycobacteriales</taxon>
        <taxon>Nocardiaceae</taxon>
        <taxon>Antrihabitans</taxon>
    </lineage>
</organism>
<dbReference type="Gene3D" id="3.40.50.1820">
    <property type="entry name" value="alpha/beta hydrolase"/>
    <property type="match status" value="1"/>
</dbReference>
<dbReference type="AlphaFoldDB" id="A0A5A7S478"/>
<feature type="domain" description="AB hydrolase-1" evidence="2">
    <location>
        <begin position="7"/>
        <end position="220"/>
    </location>
</feature>
<reference evidence="3 4" key="1">
    <citation type="submission" date="2019-07" db="EMBL/GenBank/DDBJ databases">
        <title>Rhodococcus cavernicolus sp. nov., isolated from a cave.</title>
        <authorList>
            <person name="Lee S.D."/>
        </authorList>
    </citation>
    <scope>NUCLEOTIDE SEQUENCE [LARGE SCALE GENOMIC DNA]</scope>
    <source>
        <strain evidence="3 4">C1-24</strain>
    </source>
</reference>
<keyword evidence="4" id="KW-1185">Reference proteome</keyword>
<name>A0A5A7S478_9NOCA</name>
<dbReference type="PANTHER" id="PTHR37017">
    <property type="entry name" value="AB HYDROLASE-1 DOMAIN-CONTAINING PROTEIN-RELATED"/>
    <property type="match status" value="1"/>
</dbReference>
<dbReference type="EMBL" id="VLNY01000016">
    <property type="protein sequence ID" value="KAA0018984.1"/>
    <property type="molecule type" value="Genomic_DNA"/>
</dbReference>
<dbReference type="Pfam" id="PF12697">
    <property type="entry name" value="Abhydrolase_6"/>
    <property type="match status" value="1"/>
</dbReference>
<dbReference type="InterPro" id="IPR029058">
    <property type="entry name" value="AB_hydrolase_fold"/>
</dbReference>
<evidence type="ECO:0000256" key="1">
    <source>
        <dbReference type="SAM" id="MobiDB-lite"/>
    </source>
</evidence>
<dbReference type="PANTHER" id="PTHR37017:SF11">
    <property type="entry name" value="ESTERASE_LIPASE_THIOESTERASE DOMAIN-CONTAINING PROTEIN"/>
    <property type="match status" value="1"/>
</dbReference>
<proteinExistence type="predicted"/>